<keyword evidence="9" id="KW-0482">Metalloprotease</keyword>
<accession>A0A7C8FQB8</accession>
<dbReference type="Proteomes" id="UP000481339">
    <property type="component" value="Unassembled WGS sequence"/>
</dbReference>
<evidence type="ECO:0000256" key="8">
    <source>
        <dbReference type="ARBA" id="ARBA00022989"/>
    </source>
</evidence>
<dbReference type="GO" id="GO:0006508">
    <property type="term" value="P:proteolysis"/>
    <property type="evidence" value="ECO:0007669"/>
    <property type="project" value="UniProtKB-KW"/>
</dbReference>
<evidence type="ECO:0000259" key="13">
    <source>
        <dbReference type="Pfam" id="PF17820"/>
    </source>
</evidence>
<keyword evidence="10 11" id="KW-0472">Membrane</keyword>
<dbReference type="PANTHER" id="PTHR42837">
    <property type="entry name" value="REGULATOR OF SIGMA-E PROTEASE RSEP"/>
    <property type="match status" value="1"/>
</dbReference>
<feature type="transmembrane region" description="Helical" evidence="11">
    <location>
        <begin position="418"/>
        <end position="439"/>
    </location>
</feature>
<evidence type="ECO:0000256" key="9">
    <source>
        <dbReference type="ARBA" id="ARBA00023049"/>
    </source>
</evidence>
<name>A0A7C8FQB8_9MICO</name>
<keyword evidence="15" id="KW-1185">Reference proteome</keyword>
<evidence type="ECO:0000259" key="12">
    <source>
        <dbReference type="Pfam" id="PF02163"/>
    </source>
</evidence>
<dbReference type="InterPro" id="IPR041489">
    <property type="entry name" value="PDZ_6"/>
</dbReference>
<gene>
    <name evidence="14" type="ORF">F8O02_05265</name>
</gene>
<dbReference type="InterPro" id="IPR004387">
    <property type="entry name" value="Pept_M50_Zn"/>
</dbReference>
<dbReference type="GO" id="GO:0016020">
    <property type="term" value="C:membrane"/>
    <property type="evidence" value="ECO:0007669"/>
    <property type="project" value="UniProtKB-SubCell"/>
</dbReference>
<dbReference type="CDD" id="cd06163">
    <property type="entry name" value="S2P-M50_PDZ_RseP-like"/>
    <property type="match status" value="1"/>
</dbReference>
<reference evidence="14 15" key="1">
    <citation type="submission" date="2019-09" db="EMBL/GenBank/DDBJ databases">
        <title>Phylogeny of genus Pseudoclavibacter and closely related genus.</title>
        <authorList>
            <person name="Li Y."/>
        </authorList>
    </citation>
    <scope>NUCLEOTIDE SEQUENCE [LARGE SCALE GENOMIC DNA]</scope>
    <source>
        <strain evidence="14 15">JCM 16921</strain>
    </source>
</reference>
<evidence type="ECO:0000256" key="10">
    <source>
        <dbReference type="ARBA" id="ARBA00023136"/>
    </source>
</evidence>
<evidence type="ECO:0000256" key="7">
    <source>
        <dbReference type="ARBA" id="ARBA00022833"/>
    </source>
</evidence>
<dbReference type="CDD" id="cd23081">
    <property type="entry name" value="cpPDZ_EcRseP-like"/>
    <property type="match status" value="1"/>
</dbReference>
<comment type="caution">
    <text evidence="14">The sequence shown here is derived from an EMBL/GenBank/DDBJ whole genome shotgun (WGS) entry which is preliminary data.</text>
</comment>
<dbReference type="GO" id="GO:0004222">
    <property type="term" value="F:metalloendopeptidase activity"/>
    <property type="evidence" value="ECO:0007669"/>
    <property type="project" value="InterPro"/>
</dbReference>
<dbReference type="PANTHER" id="PTHR42837:SF2">
    <property type="entry name" value="MEMBRANE METALLOPROTEASE ARASP2, CHLOROPLASTIC-RELATED"/>
    <property type="match status" value="1"/>
</dbReference>
<keyword evidence="7" id="KW-0862">Zinc</keyword>
<keyword evidence="8 11" id="KW-1133">Transmembrane helix</keyword>
<evidence type="ECO:0000256" key="2">
    <source>
        <dbReference type="ARBA" id="ARBA00004141"/>
    </source>
</evidence>
<feature type="domain" description="PDZ" evidence="13">
    <location>
        <begin position="192"/>
        <end position="237"/>
    </location>
</feature>
<keyword evidence="6" id="KW-0378">Hydrolase</keyword>
<feature type="transmembrane region" description="Helical" evidence="11">
    <location>
        <begin position="359"/>
        <end position="379"/>
    </location>
</feature>
<feature type="domain" description="Peptidase M50" evidence="12">
    <location>
        <begin position="13"/>
        <end position="400"/>
    </location>
</feature>
<dbReference type="InterPro" id="IPR036034">
    <property type="entry name" value="PDZ_sf"/>
</dbReference>
<dbReference type="SUPFAM" id="SSF50156">
    <property type="entry name" value="PDZ domain-like"/>
    <property type="match status" value="1"/>
</dbReference>
<organism evidence="14 15">
    <name type="scientific">Pseudoclavibacter caeni</name>
    <dbReference type="NCBI Taxonomy" id="908846"/>
    <lineage>
        <taxon>Bacteria</taxon>
        <taxon>Bacillati</taxon>
        <taxon>Actinomycetota</taxon>
        <taxon>Actinomycetes</taxon>
        <taxon>Micrococcales</taxon>
        <taxon>Microbacteriaceae</taxon>
        <taxon>Pseudoclavibacter</taxon>
    </lineage>
</organism>
<feature type="transmembrane region" description="Helical" evidence="11">
    <location>
        <begin position="134"/>
        <end position="155"/>
    </location>
</feature>
<evidence type="ECO:0000256" key="5">
    <source>
        <dbReference type="ARBA" id="ARBA00022692"/>
    </source>
</evidence>
<evidence type="ECO:0000256" key="4">
    <source>
        <dbReference type="ARBA" id="ARBA00022670"/>
    </source>
</evidence>
<dbReference type="InterPro" id="IPR008915">
    <property type="entry name" value="Peptidase_M50"/>
</dbReference>
<evidence type="ECO:0000313" key="15">
    <source>
        <dbReference type="Proteomes" id="UP000481339"/>
    </source>
</evidence>
<keyword evidence="4 14" id="KW-0645">Protease</keyword>
<dbReference type="AlphaFoldDB" id="A0A7C8FQB8"/>
<dbReference type="RefSeq" id="WP_158036191.1">
    <property type="nucleotide sequence ID" value="NZ_BAAAZV010000017.1"/>
</dbReference>
<evidence type="ECO:0000256" key="6">
    <source>
        <dbReference type="ARBA" id="ARBA00022801"/>
    </source>
</evidence>
<dbReference type="Pfam" id="PF17820">
    <property type="entry name" value="PDZ_6"/>
    <property type="match status" value="1"/>
</dbReference>
<protein>
    <submittedName>
        <fullName evidence="14">Site-2 protease family protein</fullName>
    </submittedName>
</protein>
<comment type="similarity">
    <text evidence="3">Belongs to the peptidase M50B family.</text>
</comment>
<keyword evidence="5 11" id="KW-0812">Transmembrane</keyword>
<comment type="cofactor">
    <cofactor evidence="1">
        <name>Zn(2+)</name>
        <dbReference type="ChEBI" id="CHEBI:29105"/>
    </cofactor>
</comment>
<dbReference type="Pfam" id="PF02163">
    <property type="entry name" value="Peptidase_M50"/>
    <property type="match status" value="1"/>
</dbReference>
<sequence length="449" mass="47851">MQVLWYVAGIVAIAVVLAASIALHELGHLFWAKRFGVRVDQYMIGFGPTLFSWRRGETEYGFKALPLGGYISMIGMYPPEATAEAEPAEASSGRRSLGRWMRDLVHSARRASAETIPPGEEGRTFYRLPVWRRLVIMVGGPFMNLLIALVCYAVLVSAFGTVQSTTTLGSVSQCVLPADATRATCEAGDTPAPGAAAGLQPGDQLLEIDGQDVEAWSDVQDIVQPLAGQTVSVTVLRDGQAIVTALTPVASTRYVYDRFGRVERDADGEKRTVTVGFIGIAPTTERVRQPVTAALPMLGDNLQLVGEAILTLPQKLVQAGQAAFGDEARDPDGPVSIVGVGRIAGEVTASDQIDAQEKVIGVVSLAAQLNVALFAFNLIPLMPLDGGHAAGALWEGVRRGWARLRGRPAPRPFDAARLMPLTLVVFALLTAMGVLLIYADLVKPITLGG</sequence>
<dbReference type="Gene3D" id="2.30.42.10">
    <property type="match status" value="1"/>
</dbReference>
<feature type="transmembrane region" description="Helical" evidence="11">
    <location>
        <begin position="6"/>
        <end position="24"/>
    </location>
</feature>
<dbReference type="OrthoDB" id="9782003at2"/>
<evidence type="ECO:0000256" key="1">
    <source>
        <dbReference type="ARBA" id="ARBA00001947"/>
    </source>
</evidence>
<evidence type="ECO:0000256" key="11">
    <source>
        <dbReference type="SAM" id="Phobius"/>
    </source>
</evidence>
<dbReference type="EMBL" id="WBKA01000003">
    <property type="protein sequence ID" value="KAB1632413.1"/>
    <property type="molecule type" value="Genomic_DNA"/>
</dbReference>
<evidence type="ECO:0000313" key="14">
    <source>
        <dbReference type="EMBL" id="KAB1632413.1"/>
    </source>
</evidence>
<evidence type="ECO:0000256" key="3">
    <source>
        <dbReference type="ARBA" id="ARBA00007931"/>
    </source>
</evidence>
<proteinExistence type="inferred from homology"/>
<comment type="subcellular location">
    <subcellularLocation>
        <location evidence="2">Membrane</location>
        <topology evidence="2">Multi-pass membrane protein</topology>
    </subcellularLocation>
</comment>